<dbReference type="EMBL" id="LWQS01000034">
    <property type="protein sequence ID" value="OAN47757.1"/>
    <property type="molecule type" value="Genomic_DNA"/>
</dbReference>
<sequence>MNTPITDPIQARRALLEAELARYVELLREHYHPEQIILFGSLAEGKIHEWSDIDLLIVKDTDQRYLDRIREVLLLLHPRLGVDIVVYTPREFATMKESNLMVQEEIIAKGKVLYERS</sequence>
<keyword evidence="3" id="KW-1185">Reference proteome</keyword>
<comment type="caution">
    <text evidence="2">The sequence shown here is derived from an EMBL/GenBank/DDBJ whole genome shotgun (WGS) entry which is preliminary data.</text>
</comment>
<name>A0A178MHW0_9CHLR</name>
<dbReference type="OrthoDB" id="165205at2"/>
<feature type="domain" description="Polymerase beta nucleotidyltransferase" evidence="1">
    <location>
        <begin position="25"/>
        <end position="117"/>
    </location>
</feature>
<evidence type="ECO:0000313" key="3">
    <source>
        <dbReference type="Proteomes" id="UP000078287"/>
    </source>
</evidence>
<dbReference type="InterPro" id="IPR043519">
    <property type="entry name" value="NT_sf"/>
</dbReference>
<dbReference type="PANTHER" id="PTHR43449:SF1">
    <property type="entry name" value="POLYMERASE BETA NUCLEOTIDYLTRANSFERASE DOMAIN-CONTAINING PROTEIN"/>
    <property type="match status" value="1"/>
</dbReference>
<dbReference type="SUPFAM" id="SSF81301">
    <property type="entry name" value="Nucleotidyltransferase"/>
    <property type="match status" value="1"/>
</dbReference>
<proteinExistence type="predicted"/>
<dbReference type="CDD" id="cd05403">
    <property type="entry name" value="NT_KNTase_like"/>
    <property type="match status" value="1"/>
</dbReference>
<dbReference type="PANTHER" id="PTHR43449">
    <property type="entry name" value="NUCLEOTIDYLTRANSFERASE"/>
    <property type="match status" value="1"/>
</dbReference>
<dbReference type="Proteomes" id="UP000078287">
    <property type="component" value="Unassembled WGS sequence"/>
</dbReference>
<dbReference type="RefSeq" id="WP_066783329.1">
    <property type="nucleotide sequence ID" value="NZ_LWQS01000034.1"/>
</dbReference>
<reference evidence="2 3" key="1">
    <citation type="submission" date="2016-04" db="EMBL/GenBank/DDBJ databases">
        <title>Chloroflexus islandicus sp. nov., a thermophilic filamentous anoxygenic phototrophic bacterium from geyser Strokkur (Iceland).</title>
        <authorList>
            <person name="Gaisin V.A."/>
            <person name="Kalashnikov A.M."/>
            <person name="Sukhacheva M.V."/>
            <person name="Grouzdev D.S."/>
            <person name="Ivanov T.M."/>
            <person name="Kuznetsov B."/>
            <person name="Gorlenko V.M."/>
        </authorList>
    </citation>
    <scope>NUCLEOTIDE SEQUENCE [LARGE SCALE GENOMIC DNA]</scope>
    <source>
        <strain evidence="3">isl-2</strain>
    </source>
</reference>
<dbReference type="Pfam" id="PF18765">
    <property type="entry name" value="Polbeta"/>
    <property type="match status" value="1"/>
</dbReference>
<dbReference type="Gene3D" id="3.30.460.10">
    <property type="entry name" value="Beta Polymerase, domain 2"/>
    <property type="match status" value="1"/>
</dbReference>
<accession>A0A178MHW0</accession>
<evidence type="ECO:0000259" key="1">
    <source>
        <dbReference type="Pfam" id="PF18765"/>
    </source>
</evidence>
<dbReference type="STRING" id="1707952.A6A03_08955"/>
<evidence type="ECO:0000313" key="2">
    <source>
        <dbReference type="EMBL" id="OAN47757.1"/>
    </source>
</evidence>
<protein>
    <recommendedName>
        <fullName evidence="1">Polymerase beta nucleotidyltransferase domain-containing protein</fullName>
    </recommendedName>
</protein>
<dbReference type="AlphaFoldDB" id="A0A178MHW0"/>
<gene>
    <name evidence="2" type="ORF">A6A03_08955</name>
</gene>
<organism evidence="2 3">
    <name type="scientific">Chloroflexus islandicus</name>
    <dbReference type="NCBI Taxonomy" id="1707952"/>
    <lineage>
        <taxon>Bacteria</taxon>
        <taxon>Bacillati</taxon>
        <taxon>Chloroflexota</taxon>
        <taxon>Chloroflexia</taxon>
        <taxon>Chloroflexales</taxon>
        <taxon>Chloroflexineae</taxon>
        <taxon>Chloroflexaceae</taxon>
        <taxon>Chloroflexus</taxon>
    </lineage>
</organism>
<dbReference type="InterPro" id="IPR041633">
    <property type="entry name" value="Polbeta"/>
</dbReference>